<evidence type="ECO:0000256" key="7">
    <source>
        <dbReference type="ARBA" id="ARBA00023136"/>
    </source>
</evidence>
<evidence type="ECO:0000256" key="12">
    <source>
        <dbReference type="SAM" id="SignalP"/>
    </source>
</evidence>
<dbReference type="PANTHER" id="PTHR12145:SF36">
    <property type="entry name" value="MANNAN ENDO-1,6-ALPHA-MANNOSIDASE DCW1"/>
    <property type="match status" value="1"/>
</dbReference>
<evidence type="ECO:0000256" key="11">
    <source>
        <dbReference type="SAM" id="MobiDB-lite"/>
    </source>
</evidence>
<evidence type="ECO:0000256" key="1">
    <source>
        <dbReference type="ARBA" id="ARBA00001452"/>
    </source>
</evidence>
<sequence length="451" mass="47926">MLTPKRFLSLALPLLSLTTALDIDTSKPDSLKAVAKTLAGGIIATYNKYQTEENPGPGLFSDSGDPYYWYQGGLTFNSLISYAHLTGDKQYNAAIAQALTHQVGDFNAFMPANQTKTLGNDDQSTWGLAALTAAETGLENPKGLNVTWLDLAKAVFNTQVVRWDTEKCNGGLKWQIFTFNQGYNYKNSPSNSQFFLLAARLAQITGNQNKTYVEWAEKSYQWANAIGLVSNYTVYDGTDDKANCSQINRIQWSSSHGAYTEGSAILYNLTSGAQTWKDAVTGFYKSGSVFRSNETGVLFEVACERNGKCDVDQRAFKGIAARSLARAALYAPIIAGDVRKTLEATAKAAAAGCSGDGQNLKCAHRWVGGDADARTVSVNGLGEATNALEVVQGLLYTEAKLGNGTSSQSPAASGTPTGSATPTEKTGAAPKMVVAWGGVTIAGMVAAAGLL</sequence>
<feature type="chain" id="PRO_5040516056" description="Mannan endo-1,6-alpha-mannosidase" evidence="12">
    <location>
        <begin position="21"/>
        <end position="451"/>
    </location>
</feature>
<dbReference type="InterPro" id="IPR005198">
    <property type="entry name" value="Glyco_hydro_76"/>
</dbReference>
<dbReference type="Pfam" id="PF03663">
    <property type="entry name" value="Glyco_hydro_76"/>
    <property type="match status" value="1"/>
</dbReference>
<dbReference type="EC" id="3.2.1.101" evidence="4 10"/>
<comment type="subcellular location">
    <subcellularLocation>
        <location evidence="2">Endomembrane system</location>
    </subcellularLocation>
</comment>
<evidence type="ECO:0000256" key="6">
    <source>
        <dbReference type="ARBA" id="ARBA00022801"/>
    </source>
</evidence>
<dbReference type="PANTHER" id="PTHR12145">
    <property type="entry name" value="MANNAN ENDO-1,6-ALPHA-MANNOSIDASE DCW1"/>
    <property type="match status" value="1"/>
</dbReference>
<keyword evidence="7" id="KW-0472">Membrane</keyword>
<name>A0A9P9J344_9PLEO</name>
<dbReference type="Proteomes" id="UP000700596">
    <property type="component" value="Unassembled WGS sequence"/>
</dbReference>
<feature type="region of interest" description="Disordered" evidence="11">
    <location>
        <begin position="404"/>
        <end position="426"/>
    </location>
</feature>
<dbReference type="InterPro" id="IPR014480">
    <property type="entry name" value="Mannan-1_6-alpha_mannosidase"/>
</dbReference>
<reference evidence="13" key="1">
    <citation type="journal article" date="2021" name="Nat. Commun.">
        <title>Genetic determinants of endophytism in the Arabidopsis root mycobiome.</title>
        <authorList>
            <person name="Mesny F."/>
            <person name="Miyauchi S."/>
            <person name="Thiergart T."/>
            <person name="Pickel B."/>
            <person name="Atanasova L."/>
            <person name="Karlsson M."/>
            <person name="Huettel B."/>
            <person name="Barry K.W."/>
            <person name="Haridas S."/>
            <person name="Chen C."/>
            <person name="Bauer D."/>
            <person name="Andreopoulos W."/>
            <person name="Pangilinan J."/>
            <person name="LaButti K."/>
            <person name="Riley R."/>
            <person name="Lipzen A."/>
            <person name="Clum A."/>
            <person name="Drula E."/>
            <person name="Henrissat B."/>
            <person name="Kohler A."/>
            <person name="Grigoriev I.V."/>
            <person name="Martin F.M."/>
            <person name="Hacquard S."/>
        </authorList>
    </citation>
    <scope>NUCLEOTIDE SEQUENCE</scope>
    <source>
        <strain evidence="13">MPI-CAGE-CH-0243</strain>
    </source>
</reference>
<gene>
    <name evidence="13" type="ORF">B0J11DRAFT_46869</name>
</gene>
<comment type="caution">
    <text evidence="13">The sequence shown here is derived from an EMBL/GenBank/DDBJ whole genome shotgun (WGS) entry which is preliminary data.</text>
</comment>
<keyword evidence="9 10" id="KW-0326">Glycosidase</keyword>
<dbReference type="Gene3D" id="1.50.10.20">
    <property type="match status" value="1"/>
</dbReference>
<evidence type="ECO:0000313" key="14">
    <source>
        <dbReference type="Proteomes" id="UP000700596"/>
    </source>
</evidence>
<evidence type="ECO:0000256" key="10">
    <source>
        <dbReference type="PIRNR" id="PIRNR016302"/>
    </source>
</evidence>
<keyword evidence="8" id="KW-0325">Glycoprotein</keyword>
<proteinExistence type="inferred from homology"/>
<evidence type="ECO:0000256" key="5">
    <source>
        <dbReference type="ARBA" id="ARBA00022729"/>
    </source>
</evidence>
<dbReference type="GO" id="GO:0016052">
    <property type="term" value="P:carbohydrate catabolic process"/>
    <property type="evidence" value="ECO:0007669"/>
    <property type="project" value="InterPro"/>
</dbReference>
<evidence type="ECO:0000256" key="9">
    <source>
        <dbReference type="ARBA" id="ARBA00023295"/>
    </source>
</evidence>
<dbReference type="OrthoDB" id="4187847at2759"/>
<keyword evidence="14" id="KW-1185">Reference proteome</keyword>
<dbReference type="PIRSF" id="PIRSF016302">
    <property type="entry name" value="Man_a_manosd"/>
    <property type="match status" value="1"/>
</dbReference>
<feature type="signal peptide" evidence="12">
    <location>
        <begin position="1"/>
        <end position="20"/>
    </location>
</feature>
<dbReference type="FunFam" id="1.50.10.20:FF:000006">
    <property type="entry name" value="Mannan endo-1,6-alpha-mannosidase"/>
    <property type="match status" value="1"/>
</dbReference>
<comment type="catalytic activity">
    <reaction evidence="1 10">
        <text>Random hydrolysis of (1-&gt;6)-alpha-D-mannosidic linkages in unbranched (1-&gt;6)-mannans.</text>
        <dbReference type="EC" id="3.2.1.101"/>
    </reaction>
</comment>
<evidence type="ECO:0000256" key="8">
    <source>
        <dbReference type="ARBA" id="ARBA00023180"/>
    </source>
</evidence>
<protein>
    <recommendedName>
        <fullName evidence="4 10">Mannan endo-1,6-alpha-mannosidase</fullName>
        <ecNumber evidence="4 10">3.2.1.101</ecNumber>
    </recommendedName>
</protein>
<evidence type="ECO:0000256" key="3">
    <source>
        <dbReference type="ARBA" id="ARBA00009699"/>
    </source>
</evidence>
<dbReference type="AlphaFoldDB" id="A0A9P9J344"/>
<evidence type="ECO:0000313" key="13">
    <source>
        <dbReference type="EMBL" id="KAH7139564.1"/>
    </source>
</evidence>
<keyword evidence="6 10" id="KW-0378">Hydrolase</keyword>
<dbReference type="InterPro" id="IPR008928">
    <property type="entry name" value="6-hairpin_glycosidase_sf"/>
</dbReference>
<dbReference type="GO" id="GO:0012505">
    <property type="term" value="C:endomembrane system"/>
    <property type="evidence" value="ECO:0007669"/>
    <property type="project" value="UniProtKB-SubCell"/>
</dbReference>
<dbReference type="GO" id="GO:0009272">
    <property type="term" value="P:fungal-type cell wall biogenesis"/>
    <property type="evidence" value="ECO:0007669"/>
    <property type="project" value="TreeGrafter"/>
</dbReference>
<organism evidence="13 14">
    <name type="scientific">Dendryphion nanum</name>
    <dbReference type="NCBI Taxonomy" id="256645"/>
    <lineage>
        <taxon>Eukaryota</taxon>
        <taxon>Fungi</taxon>
        <taxon>Dikarya</taxon>
        <taxon>Ascomycota</taxon>
        <taxon>Pezizomycotina</taxon>
        <taxon>Dothideomycetes</taxon>
        <taxon>Pleosporomycetidae</taxon>
        <taxon>Pleosporales</taxon>
        <taxon>Torulaceae</taxon>
        <taxon>Dendryphion</taxon>
    </lineage>
</organism>
<evidence type="ECO:0000256" key="2">
    <source>
        <dbReference type="ARBA" id="ARBA00004308"/>
    </source>
</evidence>
<dbReference type="SUPFAM" id="SSF48208">
    <property type="entry name" value="Six-hairpin glycosidases"/>
    <property type="match status" value="1"/>
</dbReference>
<evidence type="ECO:0000256" key="4">
    <source>
        <dbReference type="ARBA" id="ARBA00012350"/>
    </source>
</evidence>
<dbReference type="GO" id="GO:0008496">
    <property type="term" value="F:mannan endo-1,6-alpha-mannosidase activity"/>
    <property type="evidence" value="ECO:0007669"/>
    <property type="project" value="UniProtKB-UniRule"/>
</dbReference>
<feature type="compositionally biased region" description="Polar residues" evidence="11">
    <location>
        <begin position="404"/>
        <end position="424"/>
    </location>
</feature>
<accession>A0A9P9J344</accession>
<comment type="similarity">
    <text evidence="3 10">Belongs to the glycosyl hydrolase 76 family.</text>
</comment>
<keyword evidence="5 12" id="KW-0732">Signal</keyword>
<dbReference type="EMBL" id="JAGMWT010000001">
    <property type="protein sequence ID" value="KAH7139564.1"/>
    <property type="molecule type" value="Genomic_DNA"/>
</dbReference>